<feature type="domain" description="Alpha-carbonic anhydrase" evidence="7">
    <location>
        <begin position="1"/>
        <end position="90"/>
    </location>
</feature>
<dbReference type="PANTHER" id="PTHR19277:SF125">
    <property type="entry name" value="B6"/>
    <property type="match status" value="1"/>
</dbReference>
<comment type="cofactor">
    <cofactor evidence="1">
        <name>Ca(2+)</name>
        <dbReference type="ChEBI" id="CHEBI:29108"/>
    </cofactor>
</comment>
<name>A0ABD0Y446_UMBPY</name>
<dbReference type="Pfam" id="PF00194">
    <property type="entry name" value="Carb_anhydrase"/>
    <property type="match status" value="1"/>
</dbReference>
<comment type="caution">
    <text evidence="9">The sequence shown here is derived from an EMBL/GenBank/DDBJ whole genome shotgun (WGS) entry which is preliminary data.</text>
</comment>
<accession>A0ABD0Y446</accession>
<gene>
    <name evidence="9" type="ORF">UPYG_G00002790</name>
</gene>
<dbReference type="PANTHER" id="PTHR19277">
    <property type="entry name" value="PENTRAXIN"/>
    <property type="match status" value="1"/>
</dbReference>
<evidence type="ECO:0000259" key="8">
    <source>
        <dbReference type="PROSITE" id="PS51828"/>
    </source>
</evidence>
<dbReference type="Proteomes" id="UP001557470">
    <property type="component" value="Unassembled WGS sequence"/>
</dbReference>
<keyword evidence="2" id="KW-0479">Metal-binding</keyword>
<dbReference type="SMART" id="SM01057">
    <property type="entry name" value="Carb_anhydrase"/>
    <property type="match status" value="1"/>
</dbReference>
<evidence type="ECO:0000256" key="4">
    <source>
        <dbReference type="ARBA" id="ARBA00023157"/>
    </source>
</evidence>
<keyword evidence="4" id="KW-1015">Disulfide bond</keyword>
<dbReference type="InterPro" id="IPR001148">
    <property type="entry name" value="CA_dom"/>
</dbReference>
<evidence type="ECO:0000256" key="6">
    <source>
        <dbReference type="PROSITE-ProRule" id="PRU01172"/>
    </source>
</evidence>
<dbReference type="Pfam" id="PF00354">
    <property type="entry name" value="Pentaxin"/>
    <property type="match status" value="1"/>
</dbReference>
<dbReference type="Gene3D" id="2.60.120.200">
    <property type="match status" value="1"/>
</dbReference>
<dbReference type="EMBL" id="JAGEUA010000001">
    <property type="protein sequence ID" value="KAL1020641.1"/>
    <property type="molecule type" value="Genomic_DNA"/>
</dbReference>
<evidence type="ECO:0008006" key="11">
    <source>
        <dbReference type="Google" id="ProtNLM"/>
    </source>
</evidence>
<evidence type="ECO:0000313" key="10">
    <source>
        <dbReference type="Proteomes" id="UP001557470"/>
    </source>
</evidence>
<dbReference type="SUPFAM" id="SSF51069">
    <property type="entry name" value="Carbonic anhydrase"/>
    <property type="match status" value="1"/>
</dbReference>
<feature type="domain" description="Pentraxin (PTX)" evidence="8">
    <location>
        <begin position="159"/>
        <end position="358"/>
    </location>
</feature>
<dbReference type="Gene3D" id="3.10.200.10">
    <property type="entry name" value="Alpha carbonic anhydrase"/>
    <property type="match status" value="1"/>
</dbReference>
<evidence type="ECO:0000256" key="3">
    <source>
        <dbReference type="ARBA" id="ARBA00022837"/>
    </source>
</evidence>
<evidence type="ECO:0000256" key="5">
    <source>
        <dbReference type="ARBA" id="ARBA00023180"/>
    </source>
</evidence>
<keyword evidence="3" id="KW-0106">Calcium</keyword>
<dbReference type="PROSITE" id="PS51828">
    <property type="entry name" value="PTX_2"/>
    <property type="match status" value="1"/>
</dbReference>
<organism evidence="9 10">
    <name type="scientific">Umbra pygmaea</name>
    <name type="common">Eastern mudminnow</name>
    <dbReference type="NCBI Taxonomy" id="75934"/>
    <lineage>
        <taxon>Eukaryota</taxon>
        <taxon>Metazoa</taxon>
        <taxon>Chordata</taxon>
        <taxon>Craniata</taxon>
        <taxon>Vertebrata</taxon>
        <taxon>Euteleostomi</taxon>
        <taxon>Actinopterygii</taxon>
        <taxon>Neopterygii</taxon>
        <taxon>Teleostei</taxon>
        <taxon>Protacanthopterygii</taxon>
        <taxon>Esociformes</taxon>
        <taxon>Umbridae</taxon>
        <taxon>Umbra</taxon>
    </lineage>
</organism>
<evidence type="ECO:0000256" key="1">
    <source>
        <dbReference type="ARBA" id="ARBA00001913"/>
    </source>
</evidence>
<dbReference type="SUPFAM" id="SSF49899">
    <property type="entry name" value="Concanavalin A-like lectins/glucanases"/>
    <property type="match status" value="1"/>
</dbReference>
<dbReference type="InterPro" id="IPR036398">
    <property type="entry name" value="CA_dom_sf"/>
</dbReference>
<keyword evidence="10" id="KW-1185">Reference proteome</keyword>
<dbReference type="InterPro" id="IPR013320">
    <property type="entry name" value="ConA-like_dom_sf"/>
</dbReference>
<dbReference type="AlphaFoldDB" id="A0ABD0Y446"/>
<reference evidence="9 10" key="1">
    <citation type="submission" date="2024-06" db="EMBL/GenBank/DDBJ databases">
        <authorList>
            <person name="Pan Q."/>
            <person name="Wen M."/>
            <person name="Jouanno E."/>
            <person name="Zahm M."/>
            <person name="Klopp C."/>
            <person name="Cabau C."/>
            <person name="Louis A."/>
            <person name="Berthelot C."/>
            <person name="Parey E."/>
            <person name="Roest Crollius H."/>
            <person name="Montfort J."/>
            <person name="Robinson-Rechavi M."/>
            <person name="Bouchez O."/>
            <person name="Lampietro C."/>
            <person name="Lopez Roques C."/>
            <person name="Donnadieu C."/>
            <person name="Postlethwait J."/>
            <person name="Bobe J."/>
            <person name="Verreycken H."/>
            <person name="Guiguen Y."/>
        </authorList>
    </citation>
    <scope>NUCLEOTIDE SEQUENCE [LARGE SCALE GENOMIC DNA]</scope>
    <source>
        <strain evidence="9">Up_M1</strain>
        <tissue evidence="9">Testis</tissue>
    </source>
</reference>
<dbReference type="InterPro" id="IPR051360">
    <property type="entry name" value="Neuronal_Pentraxin_Related"/>
</dbReference>
<dbReference type="InterPro" id="IPR001759">
    <property type="entry name" value="PTX_dom"/>
</dbReference>
<evidence type="ECO:0000256" key="2">
    <source>
        <dbReference type="ARBA" id="ARBA00022723"/>
    </source>
</evidence>
<keyword evidence="5" id="KW-0325">Glycoprotein</keyword>
<sequence>MQGQSMNISSLNVRSMLPKNLNNFFRYKGSLTNPPCYESVLWTVFETPITLSHNQIKKMESTLMAMNNNTMWDNYRMSQPLNGRVVESSFKTHQEKGTLCCQEEIESKLMKIEGLITTFGKHAHLVFSHQEAIESKLLKIESLITTFGKHTLSEPKVLFPLVLQFPKRNSESYAVAHLAHPMDLHSFTICMHLRTRPVGVHSVLSYSSRGNDNELMITIGYQVGLWIGNQFVNLPHNFHSHEWANYCITWSSHSGWAELVINGMFGQEQYLQGGYTLKPSGVFILGKDQDGFLGISDTDAFVGQMTDLNVWDYVLTTAEIKEQRSCHTNKSLRGNVLSWGVTHLTLFGGVQLETDYRCP</sequence>
<dbReference type="PROSITE" id="PS51144">
    <property type="entry name" value="ALPHA_CA_2"/>
    <property type="match status" value="1"/>
</dbReference>
<evidence type="ECO:0000313" key="9">
    <source>
        <dbReference type="EMBL" id="KAL1020641.1"/>
    </source>
</evidence>
<dbReference type="SMART" id="SM00159">
    <property type="entry name" value="PTX"/>
    <property type="match status" value="1"/>
</dbReference>
<proteinExistence type="predicted"/>
<dbReference type="PRINTS" id="PR00895">
    <property type="entry name" value="PENTAXIN"/>
</dbReference>
<evidence type="ECO:0000259" key="7">
    <source>
        <dbReference type="PROSITE" id="PS51144"/>
    </source>
</evidence>
<protein>
    <recommendedName>
        <fullName evidence="11">Carbonic anhydrase</fullName>
    </recommendedName>
</protein>
<comment type="caution">
    <text evidence="6">Lacks conserved residue(s) required for the propagation of feature annotation.</text>
</comment>
<dbReference type="GO" id="GO:0046872">
    <property type="term" value="F:metal ion binding"/>
    <property type="evidence" value="ECO:0007669"/>
    <property type="project" value="UniProtKB-KW"/>
</dbReference>